<gene>
    <name evidence="1" type="ORF">BJ964_004249</name>
</gene>
<accession>A0A7W7HGG3</accession>
<comment type="caution">
    <text evidence="1">The sequence shown here is derived from an EMBL/GenBank/DDBJ whole genome shotgun (WGS) entry which is preliminary data.</text>
</comment>
<sequence length="207" mass="22251">MSSMLEKVAATRTDVQPWRPRRGLTVLVAAALVLLAGAAVVWWGNPRLAPGSLVSLGNGMTWANDGVKDTRMLVRGRPVATVTATFSIRNDGRLPLTVRGLDLADAEPWLAQQRVTFLPGLSAEDGNATPAREVTLSAGDEARVFWSLDMACLPAMSEGSSREIASLPFQVSWWGFAATRELALDQPITFLGDDIGRPPVPSDCHTD</sequence>
<reference evidence="1 2" key="1">
    <citation type="submission" date="2020-08" db="EMBL/GenBank/DDBJ databases">
        <title>Sequencing the genomes of 1000 actinobacteria strains.</title>
        <authorList>
            <person name="Klenk H.-P."/>
        </authorList>
    </citation>
    <scope>NUCLEOTIDE SEQUENCE [LARGE SCALE GENOMIC DNA]</scope>
    <source>
        <strain evidence="1 2">DSM 43150</strain>
    </source>
</reference>
<dbReference type="EMBL" id="JACHNC010000001">
    <property type="protein sequence ID" value="MBB4750088.1"/>
    <property type="molecule type" value="Genomic_DNA"/>
</dbReference>
<dbReference type="AlphaFoldDB" id="A0A7W7HGG3"/>
<dbReference type="Proteomes" id="UP000590511">
    <property type="component" value="Unassembled WGS sequence"/>
</dbReference>
<proteinExistence type="predicted"/>
<name>A0A7W7HGG3_9ACTN</name>
<evidence type="ECO:0000313" key="1">
    <source>
        <dbReference type="EMBL" id="MBB4750088.1"/>
    </source>
</evidence>
<evidence type="ECO:0000313" key="2">
    <source>
        <dbReference type="Proteomes" id="UP000590511"/>
    </source>
</evidence>
<organism evidence="1 2">
    <name type="scientific">Actinoplanes lobatus</name>
    <dbReference type="NCBI Taxonomy" id="113568"/>
    <lineage>
        <taxon>Bacteria</taxon>
        <taxon>Bacillati</taxon>
        <taxon>Actinomycetota</taxon>
        <taxon>Actinomycetes</taxon>
        <taxon>Micromonosporales</taxon>
        <taxon>Micromonosporaceae</taxon>
        <taxon>Actinoplanes</taxon>
    </lineage>
</organism>
<protein>
    <submittedName>
        <fullName evidence="1">Uncharacterized protein</fullName>
    </submittedName>
</protein>